<proteinExistence type="predicted"/>
<feature type="region of interest" description="Disordered" evidence="1">
    <location>
        <begin position="23"/>
        <end position="116"/>
    </location>
</feature>
<dbReference type="EMBL" id="LGRX02025280">
    <property type="protein sequence ID" value="KAK3252659.1"/>
    <property type="molecule type" value="Genomic_DNA"/>
</dbReference>
<sequence>MDPMICLTTEIFGRELVCGWLEPRSSQDEEQRVAASGERPEHFEEMLAPQSLLSQEEPDSSAPGPSAPQGAVQSLQRQAMMWTCPVDRGRRSQLPQLSTDFLAESRRGLASSSLVP</sequence>
<evidence type="ECO:0000313" key="2">
    <source>
        <dbReference type="EMBL" id="KAK3252659.1"/>
    </source>
</evidence>
<evidence type="ECO:0000256" key="1">
    <source>
        <dbReference type="SAM" id="MobiDB-lite"/>
    </source>
</evidence>
<organism evidence="2 3">
    <name type="scientific">Cymbomonas tetramitiformis</name>
    <dbReference type="NCBI Taxonomy" id="36881"/>
    <lineage>
        <taxon>Eukaryota</taxon>
        <taxon>Viridiplantae</taxon>
        <taxon>Chlorophyta</taxon>
        <taxon>Pyramimonadophyceae</taxon>
        <taxon>Pyramimonadales</taxon>
        <taxon>Pyramimonadaceae</taxon>
        <taxon>Cymbomonas</taxon>
    </lineage>
</organism>
<dbReference type="Proteomes" id="UP001190700">
    <property type="component" value="Unassembled WGS sequence"/>
</dbReference>
<comment type="caution">
    <text evidence="2">The sequence shown here is derived from an EMBL/GenBank/DDBJ whole genome shotgun (WGS) entry which is preliminary data.</text>
</comment>
<feature type="compositionally biased region" description="Basic and acidic residues" evidence="1">
    <location>
        <begin position="25"/>
        <end position="45"/>
    </location>
</feature>
<name>A0AAE0CE97_9CHLO</name>
<protein>
    <submittedName>
        <fullName evidence="2">Uncharacterized protein</fullName>
    </submittedName>
</protein>
<reference evidence="2 3" key="1">
    <citation type="journal article" date="2015" name="Genome Biol. Evol.">
        <title>Comparative Genomics of a Bacterivorous Green Alga Reveals Evolutionary Causalities and Consequences of Phago-Mixotrophic Mode of Nutrition.</title>
        <authorList>
            <person name="Burns J.A."/>
            <person name="Paasch A."/>
            <person name="Narechania A."/>
            <person name="Kim E."/>
        </authorList>
    </citation>
    <scope>NUCLEOTIDE SEQUENCE [LARGE SCALE GENOMIC DNA]</scope>
    <source>
        <strain evidence="2 3">PLY_AMNH</strain>
    </source>
</reference>
<gene>
    <name evidence="2" type="ORF">CYMTET_38057</name>
</gene>
<evidence type="ECO:0000313" key="3">
    <source>
        <dbReference type="Proteomes" id="UP001190700"/>
    </source>
</evidence>
<accession>A0AAE0CE97</accession>
<keyword evidence="3" id="KW-1185">Reference proteome</keyword>
<dbReference type="AlphaFoldDB" id="A0AAE0CE97"/>